<dbReference type="AlphaFoldDB" id="A0A839AP30"/>
<dbReference type="PANTHER" id="PTHR34822:SF1">
    <property type="entry name" value="GRPB FAMILY PROTEIN"/>
    <property type="match status" value="1"/>
</dbReference>
<reference evidence="1 2" key="1">
    <citation type="submission" date="2020-07" db="EMBL/GenBank/DDBJ databases">
        <title>Bacterium isolated from marine sediment.</title>
        <authorList>
            <person name="Shang D."/>
            <person name="Du Z.-J."/>
        </authorList>
    </citation>
    <scope>NUCLEOTIDE SEQUENCE [LARGE SCALE GENOMIC DNA]</scope>
    <source>
        <strain evidence="1 2">S7007</strain>
    </source>
</reference>
<dbReference type="InterPro" id="IPR007344">
    <property type="entry name" value="GrpB/CoaE"/>
</dbReference>
<dbReference type="InterPro" id="IPR043519">
    <property type="entry name" value="NT_sf"/>
</dbReference>
<evidence type="ECO:0000313" key="1">
    <source>
        <dbReference type="EMBL" id="MBA6156852.1"/>
    </source>
</evidence>
<protein>
    <submittedName>
        <fullName evidence="1">GrpB family protein</fullName>
    </submittedName>
</protein>
<dbReference type="SUPFAM" id="SSF81301">
    <property type="entry name" value="Nucleotidyltransferase"/>
    <property type="match status" value="1"/>
</dbReference>
<dbReference type="EMBL" id="JACGLS010000004">
    <property type="protein sequence ID" value="MBA6156852.1"/>
    <property type="molecule type" value="Genomic_DNA"/>
</dbReference>
<keyword evidence="2" id="KW-1185">Reference proteome</keyword>
<name>A0A839AP30_9FLAO</name>
<dbReference type="RefSeq" id="WP_182125352.1">
    <property type="nucleotide sequence ID" value="NZ_JACGLS010000004.1"/>
</dbReference>
<comment type="caution">
    <text evidence="1">The sequence shown here is derived from an EMBL/GenBank/DDBJ whole genome shotgun (WGS) entry which is preliminary data.</text>
</comment>
<organism evidence="1 2">
    <name type="scientific">Tenacibaculum pelagium</name>
    <dbReference type="NCBI Taxonomy" id="2759527"/>
    <lineage>
        <taxon>Bacteria</taxon>
        <taxon>Pseudomonadati</taxon>
        <taxon>Bacteroidota</taxon>
        <taxon>Flavobacteriia</taxon>
        <taxon>Flavobacteriales</taxon>
        <taxon>Flavobacteriaceae</taxon>
        <taxon>Tenacibaculum</taxon>
    </lineage>
</organism>
<dbReference type="PANTHER" id="PTHR34822">
    <property type="entry name" value="GRPB DOMAIN PROTEIN (AFU_ORTHOLOGUE AFUA_1G01530)"/>
    <property type="match status" value="1"/>
</dbReference>
<proteinExistence type="predicted"/>
<accession>A0A839AP30</accession>
<dbReference type="Proteomes" id="UP000563906">
    <property type="component" value="Unassembled WGS sequence"/>
</dbReference>
<dbReference type="Pfam" id="PF04229">
    <property type="entry name" value="GrpB"/>
    <property type="match status" value="1"/>
</dbReference>
<dbReference type="Gene3D" id="3.30.460.10">
    <property type="entry name" value="Beta Polymerase, domain 2"/>
    <property type="match status" value="1"/>
</dbReference>
<evidence type="ECO:0000313" key="2">
    <source>
        <dbReference type="Proteomes" id="UP000563906"/>
    </source>
</evidence>
<sequence>MKKTLYDLTKDEWNTLFPIELSNHNSDWRSIFKSEKKRILKNIDARFINKIEHFGSTSIPNIKAKNYIDLFIEIPKESLFNKQLIEEFTKLGYVYFEVPAREDIEAYMSFGKGYNLEGEKEQIFHIHMCPKENTMYNQLKFRDYLIENPNRAKEYEKLKVELASKYKNDRGSYVLGKTNFVKETLNLYAKTIK</sequence>
<gene>
    <name evidence="1" type="ORF">H3Z83_10025</name>
</gene>